<dbReference type="AlphaFoldDB" id="A0AAD6YCB7"/>
<keyword evidence="2" id="KW-1185">Reference proteome</keyword>
<reference evidence="1" key="1">
    <citation type="submission" date="2023-03" db="EMBL/GenBank/DDBJ databases">
        <title>Massive genome expansion in bonnet fungi (Mycena s.s.) driven by repeated elements and novel gene families across ecological guilds.</title>
        <authorList>
            <consortium name="Lawrence Berkeley National Laboratory"/>
            <person name="Harder C.B."/>
            <person name="Miyauchi S."/>
            <person name="Viragh M."/>
            <person name="Kuo A."/>
            <person name="Thoen E."/>
            <person name="Andreopoulos B."/>
            <person name="Lu D."/>
            <person name="Skrede I."/>
            <person name="Drula E."/>
            <person name="Henrissat B."/>
            <person name="Morin E."/>
            <person name="Kohler A."/>
            <person name="Barry K."/>
            <person name="LaButti K."/>
            <person name="Morin E."/>
            <person name="Salamov A."/>
            <person name="Lipzen A."/>
            <person name="Mereny Z."/>
            <person name="Hegedus B."/>
            <person name="Baldrian P."/>
            <person name="Stursova M."/>
            <person name="Weitz H."/>
            <person name="Taylor A."/>
            <person name="Grigoriev I.V."/>
            <person name="Nagy L.G."/>
            <person name="Martin F."/>
            <person name="Kauserud H."/>
        </authorList>
    </citation>
    <scope>NUCLEOTIDE SEQUENCE</scope>
    <source>
        <strain evidence="1">9144</strain>
    </source>
</reference>
<comment type="caution">
    <text evidence="1">The sequence shown here is derived from an EMBL/GenBank/DDBJ whole genome shotgun (WGS) entry which is preliminary data.</text>
</comment>
<dbReference type="Proteomes" id="UP001219525">
    <property type="component" value="Unassembled WGS sequence"/>
</dbReference>
<evidence type="ECO:0000313" key="2">
    <source>
        <dbReference type="Proteomes" id="UP001219525"/>
    </source>
</evidence>
<gene>
    <name evidence="1" type="ORF">GGX14DRAFT_367909</name>
</gene>
<name>A0AAD6YCB7_9AGAR</name>
<organism evidence="1 2">
    <name type="scientific">Mycena pura</name>
    <dbReference type="NCBI Taxonomy" id="153505"/>
    <lineage>
        <taxon>Eukaryota</taxon>
        <taxon>Fungi</taxon>
        <taxon>Dikarya</taxon>
        <taxon>Basidiomycota</taxon>
        <taxon>Agaricomycotina</taxon>
        <taxon>Agaricomycetes</taxon>
        <taxon>Agaricomycetidae</taxon>
        <taxon>Agaricales</taxon>
        <taxon>Marasmiineae</taxon>
        <taxon>Mycenaceae</taxon>
        <taxon>Mycena</taxon>
    </lineage>
</organism>
<protein>
    <submittedName>
        <fullName evidence="1">Uncharacterized protein</fullName>
    </submittedName>
</protein>
<sequence>MNFPPAGILLLECTLPGKNCDFSGQTRLLALITPCSKSGGDASQEILCYKEMRHSLILDLQSVVAVVGRLKRGDRWYIVDRTGGLIKPEFVPPVAEWDGQEVEAVENV</sequence>
<dbReference type="EMBL" id="JARJCW010000043">
    <property type="protein sequence ID" value="KAJ7205403.1"/>
    <property type="molecule type" value="Genomic_DNA"/>
</dbReference>
<evidence type="ECO:0000313" key="1">
    <source>
        <dbReference type="EMBL" id="KAJ7205403.1"/>
    </source>
</evidence>
<proteinExistence type="predicted"/>
<accession>A0AAD6YCB7</accession>